<feature type="domain" description="Rad50/SbcC-type AAA" evidence="2">
    <location>
        <begin position="5"/>
        <end position="53"/>
    </location>
</feature>
<reference evidence="3 4" key="1">
    <citation type="submission" date="2007-05" db="EMBL/GenBank/DDBJ databases">
        <title>Complete sequence of Geobacter uraniireducens Rf4.</title>
        <authorList>
            <consortium name="US DOE Joint Genome Institute"/>
            <person name="Copeland A."/>
            <person name="Lucas S."/>
            <person name="Lapidus A."/>
            <person name="Barry K."/>
            <person name="Detter J.C."/>
            <person name="Glavina del Rio T."/>
            <person name="Hammon N."/>
            <person name="Israni S."/>
            <person name="Dalin E."/>
            <person name="Tice H."/>
            <person name="Pitluck S."/>
            <person name="Chertkov O."/>
            <person name="Brettin T."/>
            <person name="Bruce D."/>
            <person name="Han C."/>
            <person name="Schmutz J."/>
            <person name="Larimer F."/>
            <person name="Land M."/>
            <person name="Hauser L."/>
            <person name="Kyrpides N."/>
            <person name="Mikhailova N."/>
            <person name="Shelobolina E."/>
            <person name="Aklujkar M."/>
            <person name="Lovley D."/>
            <person name="Richardson P."/>
        </authorList>
    </citation>
    <scope>NUCLEOTIDE SEQUENCE [LARGE SCALE GENOMIC DNA]</scope>
    <source>
        <strain evidence="3 4">Rf4</strain>
    </source>
</reference>
<dbReference type="SUPFAM" id="SSF52540">
    <property type="entry name" value="P-loop containing nucleoside triphosphate hydrolases"/>
    <property type="match status" value="1"/>
</dbReference>
<dbReference type="PANTHER" id="PTHR43581">
    <property type="entry name" value="ATP/GTP PHOSPHATASE"/>
    <property type="match status" value="1"/>
</dbReference>
<dbReference type="InterPro" id="IPR003959">
    <property type="entry name" value="ATPase_AAA_core"/>
</dbReference>
<dbReference type="PANTHER" id="PTHR43581:SF2">
    <property type="entry name" value="EXCINUCLEASE ATPASE SUBUNIT"/>
    <property type="match status" value="1"/>
</dbReference>
<organism evidence="3 4">
    <name type="scientific">Geotalea uraniireducens (strain Rf4)</name>
    <name type="common">Geobacter uraniireducens</name>
    <dbReference type="NCBI Taxonomy" id="351605"/>
    <lineage>
        <taxon>Bacteria</taxon>
        <taxon>Pseudomonadati</taxon>
        <taxon>Thermodesulfobacteriota</taxon>
        <taxon>Desulfuromonadia</taxon>
        <taxon>Geobacterales</taxon>
        <taxon>Geobacteraceae</taxon>
        <taxon>Geotalea</taxon>
    </lineage>
</organism>
<dbReference type="Gene3D" id="3.40.50.300">
    <property type="entry name" value="P-loop containing nucleotide triphosphate hydrolases"/>
    <property type="match status" value="1"/>
</dbReference>
<dbReference type="Pfam" id="PF13304">
    <property type="entry name" value="AAA_21"/>
    <property type="match status" value="1"/>
</dbReference>
<dbReference type="Pfam" id="PF13476">
    <property type="entry name" value="AAA_23"/>
    <property type="match status" value="1"/>
</dbReference>
<gene>
    <name evidence="3" type="ordered locus">Gura_1029</name>
</gene>
<dbReference type="EMBL" id="CP000698">
    <property type="protein sequence ID" value="ABQ25235.1"/>
    <property type="molecule type" value="Genomic_DNA"/>
</dbReference>
<sequence length="565" mass="63196">MLTALHLGNFKAFAEIQNIPIRPITLIFGPNSAGKSSIIHSLALAHEASRKGDLDIFRTEVGGSSIDLGGFRQYIHRRQANRRMEWGATFDTSCLSGRLGELLKPVGTISAHITIGMPLDDQDKPLAGTLPGVISYELESRGEMLVRMSKRPDGSMAVDRLNHDHPVIKQVVMAVLESGTTTQNVQEADYNALTETIAEIVSSLRTTGSKFFPEGIVDKSKQTEETDTPMPFFSVSKGNRTEDLSRALRFFLPRSLNELVTGLSKTVQTEFARLLYLGPLRSYPPRHLAFSEHDDINWYAGGGYTWDVVRRNDAVRESVNEWLSSSKLKTPYKLMVRSLVAADRLKEPIESGLAQIENDEEAMFVGSIDKDGYVMKHYPPKDDSRCFFEDIETSAELIAKIVESAEIDRIRDLVLVDQRSNTVVTHRDVGIGISQVLPVLVMAYGSQHKLVAMEQPEIHLHPALQAELGDVFIKSALGEQKNTFILETHSEHLILRFMRRLRETYQKKDNGLPPITPMDISVLYVEPDGPHSIVREMPLNELGELVKAWPGGFFEEGLREQFGDA</sequence>
<evidence type="ECO:0000259" key="2">
    <source>
        <dbReference type="Pfam" id="PF13476"/>
    </source>
</evidence>
<dbReference type="GO" id="GO:0006302">
    <property type="term" value="P:double-strand break repair"/>
    <property type="evidence" value="ECO:0007669"/>
    <property type="project" value="InterPro"/>
</dbReference>
<name>A5GB01_GEOUR</name>
<dbReference type="AlphaFoldDB" id="A5GB01"/>
<dbReference type="InterPro" id="IPR027417">
    <property type="entry name" value="P-loop_NTPase"/>
</dbReference>
<dbReference type="GO" id="GO:0005524">
    <property type="term" value="F:ATP binding"/>
    <property type="evidence" value="ECO:0007669"/>
    <property type="project" value="InterPro"/>
</dbReference>
<evidence type="ECO:0000313" key="4">
    <source>
        <dbReference type="Proteomes" id="UP000006695"/>
    </source>
</evidence>
<dbReference type="Proteomes" id="UP000006695">
    <property type="component" value="Chromosome"/>
</dbReference>
<evidence type="ECO:0008006" key="5">
    <source>
        <dbReference type="Google" id="ProtNLM"/>
    </source>
</evidence>
<dbReference type="STRING" id="351605.Gura_1029"/>
<dbReference type="InterPro" id="IPR051396">
    <property type="entry name" value="Bact_Antivir_Def_Nuclease"/>
</dbReference>
<keyword evidence="4" id="KW-1185">Reference proteome</keyword>
<feature type="domain" description="ATPase AAA-type core" evidence="1">
    <location>
        <begin position="276"/>
        <end position="494"/>
    </location>
</feature>
<proteinExistence type="predicted"/>
<protein>
    <recommendedName>
        <fullName evidence="5">AAA domain-containing protein</fullName>
    </recommendedName>
</protein>
<accession>A5GB01</accession>
<dbReference type="InterPro" id="IPR038729">
    <property type="entry name" value="Rad50/SbcC_AAA"/>
</dbReference>
<dbReference type="GO" id="GO:0016887">
    <property type="term" value="F:ATP hydrolysis activity"/>
    <property type="evidence" value="ECO:0007669"/>
    <property type="project" value="InterPro"/>
</dbReference>
<evidence type="ECO:0000259" key="1">
    <source>
        <dbReference type="Pfam" id="PF13304"/>
    </source>
</evidence>
<dbReference type="KEGG" id="gur:Gura_1029"/>
<dbReference type="RefSeq" id="WP_011937959.1">
    <property type="nucleotide sequence ID" value="NC_009483.1"/>
</dbReference>
<evidence type="ECO:0000313" key="3">
    <source>
        <dbReference type="EMBL" id="ABQ25235.1"/>
    </source>
</evidence>
<dbReference type="OrthoDB" id="3322489at2"/>
<dbReference type="HOGENOM" id="CLU_032548_1_0_7"/>